<dbReference type="AlphaFoldDB" id="A0A0B7BY35"/>
<gene>
    <name evidence="1" type="primary">ORF214556</name>
</gene>
<reference evidence="1" key="1">
    <citation type="submission" date="2014-12" db="EMBL/GenBank/DDBJ databases">
        <title>Insight into the proteome of Arion vulgaris.</title>
        <authorList>
            <person name="Aradska J."/>
            <person name="Bulat T."/>
            <person name="Smidak R."/>
            <person name="Sarate P."/>
            <person name="Gangsoo J."/>
            <person name="Sialana F."/>
            <person name="Bilban M."/>
            <person name="Lubec G."/>
        </authorList>
    </citation>
    <scope>NUCLEOTIDE SEQUENCE</scope>
    <source>
        <tissue evidence="1">Skin</tissue>
    </source>
</reference>
<protein>
    <submittedName>
        <fullName evidence="1">Uncharacterized protein</fullName>
    </submittedName>
</protein>
<proteinExistence type="predicted"/>
<name>A0A0B7BY35_9EUPU</name>
<dbReference type="EMBL" id="HACG01050210">
    <property type="protein sequence ID" value="CEK97075.1"/>
    <property type="molecule type" value="Transcribed_RNA"/>
</dbReference>
<sequence length="70" mass="7978">CNLELQVKNYGFLLSNRITYWGKNPNREPQNFPSTLSLGQRVINFTTSSLTCTSDRSMSQKAASMTKVRF</sequence>
<accession>A0A0B7BY35</accession>
<evidence type="ECO:0000313" key="1">
    <source>
        <dbReference type="EMBL" id="CEK97075.1"/>
    </source>
</evidence>
<feature type="non-terminal residue" evidence="1">
    <location>
        <position position="1"/>
    </location>
</feature>
<organism evidence="1">
    <name type="scientific">Arion vulgaris</name>
    <dbReference type="NCBI Taxonomy" id="1028688"/>
    <lineage>
        <taxon>Eukaryota</taxon>
        <taxon>Metazoa</taxon>
        <taxon>Spiralia</taxon>
        <taxon>Lophotrochozoa</taxon>
        <taxon>Mollusca</taxon>
        <taxon>Gastropoda</taxon>
        <taxon>Heterobranchia</taxon>
        <taxon>Euthyneura</taxon>
        <taxon>Panpulmonata</taxon>
        <taxon>Eupulmonata</taxon>
        <taxon>Stylommatophora</taxon>
        <taxon>Helicina</taxon>
        <taxon>Arionoidea</taxon>
        <taxon>Arionidae</taxon>
        <taxon>Arion</taxon>
    </lineage>
</organism>